<comment type="caution">
    <text evidence="5">The sequence shown here is derived from an EMBL/GenBank/DDBJ whole genome shotgun (WGS) entry which is preliminary data.</text>
</comment>
<dbReference type="Pfam" id="PF24883">
    <property type="entry name" value="NPHP3_N"/>
    <property type="match status" value="1"/>
</dbReference>
<dbReference type="EMBL" id="JAPZBQ010000001">
    <property type="protein sequence ID" value="KAJ5352445.1"/>
    <property type="molecule type" value="Genomic_DNA"/>
</dbReference>
<dbReference type="PROSITE" id="PS50088">
    <property type="entry name" value="ANK_REPEAT"/>
    <property type="match status" value="5"/>
</dbReference>
<dbReference type="AlphaFoldDB" id="A0A9W9R2H9"/>
<feature type="region of interest" description="Disordered" evidence="3">
    <location>
        <begin position="1"/>
        <end position="58"/>
    </location>
</feature>
<dbReference type="InterPro" id="IPR002110">
    <property type="entry name" value="Ankyrin_rpt"/>
</dbReference>
<keyword evidence="1" id="KW-0677">Repeat</keyword>
<dbReference type="InterPro" id="IPR056884">
    <property type="entry name" value="NPHP3-like_N"/>
</dbReference>
<feature type="domain" description="NACHT" evidence="4">
    <location>
        <begin position="334"/>
        <end position="483"/>
    </location>
</feature>
<dbReference type="PANTHER" id="PTHR10039">
    <property type="entry name" value="AMELOGENIN"/>
    <property type="match status" value="1"/>
</dbReference>
<dbReference type="PROSITE" id="PS50837">
    <property type="entry name" value="NACHT"/>
    <property type="match status" value="1"/>
</dbReference>
<proteinExistence type="predicted"/>
<organism evidence="5 6">
    <name type="scientific">Penicillium brevicompactum</name>
    <dbReference type="NCBI Taxonomy" id="5074"/>
    <lineage>
        <taxon>Eukaryota</taxon>
        <taxon>Fungi</taxon>
        <taxon>Dikarya</taxon>
        <taxon>Ascomycota</taxon>
        <taxon>Pezizomycotina</taxon>
        <taxon>Eurotiomycetes</taxon>
        <taxon>Eurotiomycetidae</taxon>
        <taxon>Eurotiales</taxon>
        <taxon>Aspergillaceae</taxon>
        <taxon>Penicillium</taxon>
    </lineage>
</organism>
<reference evidence="5" key="2">
    <citation type="journal article" date="2023" name="IMA Fungus">
        <title>Comparative genomic study of the Penicillium genus elucidates a diverse pangenome and 15 lateral gene transfer events.</title>
        <authorList>
            <person name="Petersen C."/>
            <person name="Sorensen T."/>
            <person name="Nielsen M.R."/>
            <person name="Sondergaard T.E."/>
            <person name="Sorensen J.L."/>
            <person name="Fitzpatrick D.A."/>
            <person name="Frisvad J.C."/>
            <person name="Nielsen K.L."/>
        </authorList>
    </citation>
    <scope>NUCLEOTIDE SEQUENCE</scope>
    <source>
        <strain evidence="5">IBT 35673</strain>
    </source>
</reference>
<evidence type="ECO:0000256" key="2">
    <source>
        <dbReference type="PROSITE-ProRule" id="PRU00023"/>
    </source>
</evidence>
<gene>
    <name evidence="5" type="ORF">N7452_001419</name>
</gene>
<dbReference type="PROSITE" id="PS50297">
    <property type="entry name" value="ANK_REP_REGION"/>
    <property type="match status" value="3"/>
</dbReference>
<evidence type="ECO:0000313" key="5">
    <source>
        <dbReference type="EMBL" id="KAJ5352445.1"/>
    </source>
</evidence>
<name>A0A9W9R2H9_PENBR</name>
<sequence length="1013" mass="112765">MGLLALCCSKGDRDGDDQQASPSRPVQRPTEKATQNTPAPVKDGESSASVSQDKSTRRDLWKEAYESLDSDRKKYVSANGVSPIDAINNVIDQTTAKYEQWQNGGLRITRTDGDDFNLRDTAETILNAAMKAKDVISEVVSFDPTGHASSAWMVMQNTLDRRDAIFAASGYLAETLAYYSLIDAAYRDQGTGSDQYIDEALLRVYTAILDFTAEVKKGQDENAATRAFQGVFALTEQPLAQLKEAIKDQSAAAEKWKDLAANLGDRKVAAEHLEKTKIIESKVLTAEENSIVEWISEVSYSSRQIELQKRRTANTGDWILQLEEYLFWKSNPGTLMWLPGISGCGKSVLCSTIINDIEKNCHADDSKHIAYWFFQFGDSKSQSVDTMIRSMMRQLSQSPLLPGMRDLWKEHARRGSQPNSQDISKTFDNLISSIAGEIYFVFDALDECPQSTYSRERALVLSLLIDLLRRYESKVHILVTSRPEHDIQHELGKFSRIDLEARLAEDVKSFVSSSVARDPLRRRTQGTKHLISEKLLSSRETRFRWAELQIMELEKCRREGDIVETLNTVPQTLEETYRKVLEGLEPRDVPLAREIFLIVCLTPDVLEVPTIAAMMDLDSDSILEICTTSLLSIVDGDVRVAHFSVQEFLMVPEESDKHHRCQFSKINGHKFLAQKTIDLLLDQTNILTEESTDHLSLTYAAKYWNTHVAALGDIDRLLPSLQAQIDRLFTEPNVYFNWVRLREEDNMFWYDSMWSSRTYSECEPPIHLASRMGLIRIVRNLLDLGVDHNADKSGVYGSALIAASYAGHEDVVQLFLDQGVDVNVKGGAGGNALLAAVDQGHESLVRRLLDRGADPNDGVFRTEAELELVKTMILSLLKGAGPGSEFGHAITAASYHGNENLVQMILDCHGDVNARGGRQGTALRAAALKGHEAIVKLLLNRGADINEGADRSRSALDNASSRGHIMTVQILLDRGAQVNGKENGYSSALKSASSNGHDEIVQMLLARGAKQKA</sequence>
<feature type="repeat" description="ANK" evidence="2">
    <location>
        <begin position="798"/>
        <end position="827"/>
    </location>
</feature>
<reference evidence="5" key="1">
    <citation type="submission" date="2022-12" db="EMBL/GenBank/DDBJ databases">
        <authorList>
            <person name="Petersen C."/>
        </authorList>
    </citation>
    <scope>NUCLEOTIDE SEQUENCE</scope>
    <source>
        <strain evidence="5">IBT 35673</strain>
    </source>
</reference>
<evidence type="ECO:0000256" key="3">
    <source>
        <dbReference type="SAM" id="MobiDB-lite"/>
    </source>
</evidence>
<accession>A0A9W9R2H9</accession>
<feature type="repeat" description="ANK" evidence="2">
    <location>
        <begin position="951"/>
        <end position="983"/>
    </location>
</feature>
<dbReference type="Gene3D" id="1.25.40.20">
    <property type="entry name" value="Ankyrin repeat-containing domain"/>
    <property type="match status" value="2"/>
</dbReference>
<dbReference type="PANTHER" id="PTHR10039:SF16">
    <property type="entry name" value="GPI INOSITOL-DEACYLASE"/>
    <property type="match status" value="1"/>
</dbReference>
<dbReference type="Proteomes" id="UP001147695">
    <property type="component" value="Unassembled WGS sequence"/>
</dbReference>
<dbReference type="SMART" id="SM00248">
    <property type="entry name" value="ANK"/>
    <property type="match status" value="7"/>
</dbReference>
<dbReference type="InterPro" id="IPR007111">
    <property type="entry name" value="NACHT_NTPase"/>
</dbReference>
<feature type="repeat" description="ANK" evidence="2">
    <location>
        <begin position="761"/>
        <end position="793"/>
    </location>
</feature>
<dbReference type="InterPro" id="IPR027417">
    <property type="entry name" value="P-loop_NTPase"/>
</dbReference>
<dbReference type="SUPFAM" id="SSF52540">
    <property type="entry name" value="P-loop containing nucleoside triphosphate hydrolases"/>
    <property type="match status" value="1"/>
</dbReference>
<protein>
    <recommendedName>
        <fullName evidence="4">NACHT domain-containing protein</fullName>
    </recommendedName>
</protein>
<evidence type="ECO:0000256" key="1">
    <source>
        <dbReference type="ARBA" id="ARBA00022737"/>
    </source>
</evidence>
<evidence type="ECO:0000313" key="6">
    <source>
        <dbReference type="Proteomes" id="UP001147695"/>
    </source>
</evidence>
<feature type="repeat" description="ANK" evidence="2">
    <location>
        <begin position="918"/>
        <end position="950"/>
    </location>
</feature>
<dbReference type="InterPro" id="IPR036770">
    <property type="entry name" value="Ankyrin_rpt-contain_sf"/>
</dbReference>
<feature type="repeat" description="ANK" evidence="2">
    <location>
        <begin position="828"/>
        <end position="856"/>
    </location>
</feature>
<evidence type="ECO:0000259" key="4">
    <source>
        <dbReference type="PROSITE" id="PS50837"/>
    </source>
</evidence>
<dbReference type="SUPFAM" id="SSF48403">
    <property type="entry name" value="Ankyrin repeat"/>
    <property type="match status" value="1"/>
</dbReference>
<dbReference type="Gene3D" id="3.40.50.300">
    <property type="entry name" value="P-loop containing nucleotide triphosphate hydrolases"/>
    <property type="match status" value="1"/>
</dbReference>
<dbReference type="Pfam" id="PF12796">
    <property type="entry name" value="Ank_2"/>
    <property type="match status" value="3"/>
</dbReference>
<keyword evidence="2" id="KW-0040">ANK repeat</keyword>